<keyword evidence="1" id="KW-1133">Transmembrane helix</keyword>
<organism evidence="2 3">
    <name type="scientific">Streblomastix strix</name>
    <dbReference type="NCBI Taxonomy" id="222440"/>
    <lineage>
        <taxon>Eukaryota</taxon>
        <taxon>Metamonada</taxon>
        <taxon>Preaxostyla</taxon>
        <taxon>Oxymonadida</taxon>
        <taxon>Streblomastigidae</taxon>
        <taxon>Streblomastix</taxon>
    </lineage>
</organism>
<proteinExistence type="predicted"/>
<dbReference type="Proteomes" id="UP000324800">
    <property type="component" value="Unassembled WGS sequence"/>
</dbReference>
<comment type="caution">
    <text evidence="2">The sequence shown here is derived from an EMBL/GenBank/DDBJ whole genome shotgun (WGS) entry which is preliminary data.</text>
</comment>
<keyword evidence="1" id="KW-0812">Transmembrane</keyword>
<sequence>MLRELHEICLNIGMGLSYVALFIASSRSSDNKHYLIEIIVGFIIGSFVGVLGGHVLFYFEIVKKWKETDEQVL</sequence>
<evidence type="ECO:0000313" key="3">
    <source>
        <dbReference type="Proteomes" id="UP000324800"/>
    </source>
</evidence>
<feature type="transmembrane region" description="Helical" evidence="1">
    <location>
        <begin position="7"/>
        <end position="26"/>
    </location>
</feature>
<dbReference type="EMBL" id="SNRW01005275">
    <property type="protein sequence ID" value="KAA6385417.1"/>
    <property type="molecule type" value="Genomic_DNA"/>
</dbReference>
<gene>
    <name evidence="2" type="ORF">EZS28_019058</name>
</gene>
<keyword evidence="1" id="KW-0472">Membrane</keyword>
<dbReference type="Gene3D" id="1.20.144.10">
    <property type="entry name" value="Phosphatidic acid phosphatase type 2/haloperoxidase"/>
    <property type="match status" value="1"/>
</dbReference>
<dbReference type="SUPFAM" id="SSF48317">
    <property type="entry name" value="Acid phosphatase/Vanadium-dependent haloperoxidase"/>
    <property type="match status" value="1"/>
</dbReference>
<protein>
    <recommendedName>
        <fullName evidence="4">Phosphatidic acid phosphatase type 2/haloperoxidase domain-containing protein</fullName>
    </recommendedName>
</protein>
<accession>A0A5J4VS59</accession>
<feature type="transmembrane region" description="Helical" evidence="1">
    <location>
        <begin position="38"/>
        <end position="59"/>
    </location>
</feature>
<evidence type="ECO:0008006" key="4">
    <source>
        <dbReference type="Google" id="ProtNLM"/>
    </source>
</evidence>
<evidence type="ECO:0000256" key="1">
    <source>
        <dbReference type="SAM" id="Phobius"/>
    </source>
</evidence>
<evidence type="ECO:0000313" key="2">
    <source>
        <dbReference type="EMBL" id="KAA6385417.1"/>
    </source>
</evidence>
<reference evidence="2 3" key="1">
    <citation type="submission" date="2019-03" db="EMBL/GenBank/DDBJ databases">
        <title>Single cell metagenomics reveals metabolic interactions within the superorganism composed of flagellate Streblomastix strix and complex community of Bacteroidetes bacteria on its surface.</title>
        <authorList>
            <person name="Treitli S.C."/>
            <person name="Kolisko M."/>
            <person name="Husnik F."/>
            <person name="Keeling P."/>
            <person name="Hampl V."/>
        </authorList>
    </citation>
    <scope>NUCLEOTIDE SEQUENCE [LARGE SCALE GENOMIC DNA]</scope>
    <source>
        <strain evidence="2">ST1C</strain>
    </source>
</reference>
<dbReference type="AlphaFoldDB" id="A0A5J4VS59"/>
<name>A0A5J4VS59_9EUKA</name>
<dbReference type="InterPro" id="IPR036938">
    <property type="entry name" value="PAP2/HPO_sf"/>
</dbReference>